<keyword evidence="1" id="KW-1133">Transmembrane helix</keyword>
<organism evidence="2">
    <name type="scientific">Solanum chacoense</name>
    <name type="common">Chaco potato</name>
    <dbReference type="NCBI Taxonomy" id="4108"/>
    <lineage>
        <taxon>Eukaryota</taxon>
        <taxon>Viridiplantae</taxon>
        <taxon>Streptophyta</taxon>
        <taxon>Embryophyta</taxon>
        <taxon>Tracheophyta</taxon>
        <taxon>Spermatophyta</taxon>
        <taxon>Magnoliopsida</taxon>
        <taxon>eudicotyledons</taxon>
        <taxon>Gunneridae</taxon>
        <taxon>Pentapetalae</taxon>
        <taxon>asterids</taxon>
        <taxon>lamiids</taxon>
        <taxon>Solanales</taxon>
        <taxon>Solanaceae</taxon>
        <taxon>Solanoideae</taxon>
        <taxon>Solaneae</taxon>
        <taxon>Solanum</taxon>
    </lineage>
</organism>
<keyword evidence="1" id="KW-0472">Membrane</keyword>
<accession>A0A0V0GHV9</accession>
<feature type="transmembrane region" description="Helical" evidence="1">
    <location>
        <begin position="31"/>
        <end position="50"/>
    </location>
</feature>
<keyword evidence="1" id="KW-0812">Transmembrane</keyword>
<name>A0A0V0GHV9_SOLCH</name>
<reference evidence="2" key="1">
    <citation type="submission" date="2015-12" db="EMBL/GenBank/DDBJ databases">
        <title>Gene expression during late stages of embryo sac development: a critical building block for successful pollen-pistil interactions.</title>
        <authorList>
            <person name="Liu Y."/>
            <person name="Joly V."/>
            <person name="Sabar M."/>
            <person name="Matton D.P."/>
        </authorList>
    </citation>
    <scope>NUCLEOTIDE SEQUENCE</scope>
</reference>
<dbReference type="AlphaFoldDB" id="A0A0V0GHV9"/>
<feature type="transmembrane region" description="Helical" evidence="1">
    <location>
        <begin position="6"/>
        <end position="24"/>
    </location>
</feature>
<evidence type="ECO:0000256" key="1">
    <source>
        <dbReference type="SAM" id="Phobius"/>
    </source>
</evidence>
<proteinExistence type="predicted"/>
<dbReference type="EMBL" id="GEDG01039012">
    <property type="protein sequence ID" value="JAP07319.1"/>
    <property type="molecule type" value="Transcribed_RNA"/>
</dbReference>
<evidence type="ECO:0000313" key="2">
    <source>
        <dbReference type="EMBL" id="JAP07319.1"/>
    </source>
</evidence>
<feature type="non-terminal residue" evidence="2">
    <location>
        <position position="1"/>
    </location>
</feature>
<sequence>LQGYLYLHHLYCILLCLSLAFAKLHCGDISWAYSSAIFLLGVANFVFLVLSKDTLLLLASSTSLLPTPPCFQM</sequence>
<protein>
    <submittedName>
        <fullName evidence="2">Putative ovule protein</fullName>
    </submittedName>
</protein>